<dbReference type="GO" id="GO:0005886">
    <property type="term" value="C:plasma membrane"/>
    <property type="evidence" value="ECO:0007669"/>
    <property type="project" value="UniProtKB-SubCell"/>
</dbReference>
<feature type="transmembrane region" description="Helical" evidence="9">
    <location>
        <begin position="27"/>
        <end position="46"/>
    </location>
</feature>
<feature type="domain" description="OmpA-like" evidence="10">
    <location>
        <begin position="151"/>
        <end position="271"/>
    </location>
</feature>
<dbReference type="SUPFAM" id="SSF103088">
    <property type="entry name" value="OmpA-like"/>
    <property type="match status" value="1"/>
</dbReference>
<keyword evidence="8" id="KW-0175">Coiled coil</keyword>
<evidence type="ECO:0000256" key="2">
    <source>
        <dbReference type="ARBA" id="ARBA00008914"/>
    </source>
</evidence>
<reference evidence="11 12" key="1">
    <citation type="submission" date="2019-06" db="EMBL/GenBank/DDBJ databases">
        <title>Metagenome assembled Genome of Spiribacter salinus SL48-SHIP from the microbial mat of Salt Lake 48 (Novosibirsk region, Russia).</title>
        <authorList>
            <person name="Shipova A."/>
            <person name="Rozanov A.S."/>
            <person name="Bryanskaya A.V."/>
            <person name="Peltek S.E."/>
        </authorList>
    </citation>
    <scope>NUCLEOTIDE SEQUENCE [LARGE SCALE GENOMIC DNA]</scope>
    <source>
        <strain evidence="11">SL48-SHIP-2</strain>
    </source>
</reference>
<evidence type="ECO:0000256" key="5">
    <source>
        <dbReference type="ARBA" id="ARBA00022989"/>
    </source>
</evidence>
<evidence type="ECO:0000256" key="1">
    <source>
        <dbReference type="ARBA" id="ARBA00004162"/>
    </source>
</evidence>
<evidence type="ECO:0000256" key="9">
    <source>
        <dbReference type="SAM" id="Phobius"/>
    </source>
</evidence>
<evidence type="ECO:0000313" key="11">
    <source>
        <dbReference type="EMBL" id="TQE97311.1"/>
    </source>
</evidence>
<comment type="similarity">
    <text evidence="2">Belongs to the MotB family.</text>
</comment>
<feature type="coiled-coil region" evidence="8">
    <location>
        <begin position="104"/>
        <end position="131"/>
    </location>
</feature>
<dbReference type="InterPro" id="IPR025713">
    <property type="entry name" value="MotB-like_N_dom"/>
</dbReference>
<proteinExistence type="inferred from homology"/>
<comment type="subcellular location">
    <subcellularLocation>
        <location evidence="1">Cell membrane</location>
        <topology evidence="1">Single-pass membrane protein</topology>
    </subcellularLocation>
</comment>
<name>A0A540VKN1_9GAMM</name>
<evidence type="ECO:0000256" key="3">
    <source>
        <dbReference type="ARBA" id="ARBA00022475"/>
    </source>
</evidence>
<dbReference type="Proteomes" id="UP000315400">
    <property type="component" value="Unassembled WGS sequence"/>
</dbReference>
<keyword evidence="5 9" id="KW-1133">Transmembrane helix</keyword>
<dbReference type="Pfam" id="PF00691">
    <property type="entry name" value="OmpA"/>
    <property type="match status" value="1"/>
</dbReference>
<evidence type="ECO:0000256" key="7">
    <source>
        <dbReference type="PROSITE-ProRule" id="PRU00473"/>
    </source>
</evidence>
<evidence type="ECO:0000256" key="4">
    <source>
        <dbReference type="ARBA" id="ARBA00022692"/>
    </source>
</evidence>
<dbReference type="PANTHER" id="PTHR30329">
    <property type="entry name" value="STATOR ELEMENT OF FLAGELLAR MOTOR COMPLEX"/>
    <property type="match status" value="1"/>
</dbReference>
<dbReference type="Gene3D" id="3.30.1330.60">
    <property type="entry name" value="OmpA-like domain"/>
    <property type="match status" value="1"/>
</dbReference>
<dbReference type="PROSITE" id="PS51123">
    <property type="entry name" value="OMPA_2"/>
    <property type="match status" value="1"/>
</dbReference>
<evidence type="ECO:0000256" key="6">
    <source>
        <dbReference type="ARBA" id="ARBA00023136"/>
    </source>
</evidence>
<dbReference type="PANTHER" id="PTHR30329:SF21">
    <property type="entry name" value="LIPOPROTEIN YIAD-RELATED"/>
    <property type="match status" value="1"/>
</dbReference>
<organism evidence="11 12">
    <name type="scientific">Spiribacter salinus</name>
    <dbReference type="NCBI Taxonomy" id="1335746"/>
    <lineage>
        <taxon>Bacteria</taxon>
        <taxon>Pseudomonadati</taxon>
        <taxon>Pseudomonadota</taxon>
        <taxon>Gammaproteobacteria</taxon>
        <taxon>Chromatiales</taxon>
        <taxon>Ectothiorhodospiraceae</taxon>
        <taxon>Spiribacter</taxon>
    </lineage>
</organism>
<dbReference type="CDD" id="cd07185">
    <property type="entry name" value="OmpA_C-like"/>
    <property type="match status" value="1"/>
</dbReference>
<keyword evidence="11" id="KW-0966">Cell projection</keyword>
<keyword evidence="3" id="KW-1003">Cell membrane</keyword>
<dbReference type="EMBL" id="VIFK01000311">
    <property type="protein sequence ID" value="TQE97311.1"/>
    <property type="molecule type" value="Genomic_DNA"/>
</dbReference>
<comment type="caution">
    <text evidence="11">The sequence shown here is derived from an EMBL/GenBank/DDBJ whole genome shotgun (WGS) entry which is preliminary data.</text>
</comment>
<dbReference type="InterPro" id="IPR036737">
    <property type="entry name" value="OmpA-like_sf"/>
</dbReference>
<evidence type="ECO:0000313" key="12">
    <source>
        <dbReference type="Proteomes" id="UP000315400"/>
    </source>
</evidence>
<keyword evidence="11" id="KW-0969">Cilium</keyword>
<sequence length="285" mass="31355">MSNEKPVIIKRVKKVKGHAHHGGAWKIAYADFVTAMMAFFLLMWLLTVATEEQRRGISDYFDNPLKVSMMGGEGVGEQTRPLPGGGEDLSLSDGEVRWGEPLPQDAEELLREQEQRELEALETTIREAVESSPSLSQFSEQLLIDITDEGLRVQIVDKENRPMFEIGSARLQPYAAEILAELADLLNEAGNRVSITGHTDAAPYPGDAAGYSNWELSNDRANTARRELIAAGLDPDKILRIVGLASTVPLDPDNLLSPINRRISILVVNRQTEQAIVEGQAAAED</sequence>
<dbReference type="NCBIfam" id="NF006548">
    <property type="entry name" value="PRK09041.1"/>
    <property type="match status" value="1"/>
</dbReference>
<keyword evidence="4 9" id="KW-0812">Transmembrane</keyword>
<accession>A0A540VKN1</accession>
<keyword evidence="6 7" id="KW-0472">Membrane</keyword>
<dbReference type="Pfam" id="PF13677">
    <property type="entry name" value="MotB_plug"/>
    <property type="match status" value="1"/>
</dbReference>
<gene>
    <name evidence="11" type="primary">motB</name>
    <name evidence="11" type="ORF">FKY71_16135</name>
</gene>
<protein>
    <submittedName>
        <fullName evidence="11">Flagellar motor protein MotB</fullName>
    </submittedName>
</protein>
<dbReference type="AlphaFoldDB" id="A0A540VKN1"/>
<keyword evidence="11" id="KW-0282">Flagellum</keyword>
<dbReference type="InterPro" id="IPR006665">
    <property type="entry name" value="OmpA-like"/>
</dbReference>
<evidence type="ECO:0000259" key="10">
    <source>
        <dbReference type="PROSITE" id="PS51123"/>
    </source>
</evidence>
<dbReference type="InterPro" id="IPR050330">
    <property type="entry name" value="Bact_OuterMem_StrucFunc"/>
</dbReference>
<evidence type="ECO:0000256" key="8">
    <source>
        <dbReference type="SAM" id="Coils"/>
    </source>
</evidence>